<feature type="region of interest" description="Disordered" evidence="1">
    <location>
        <begin position="1"/>
        <end position="68"/>
    </location>
</feature>
<dbReference type="PANTHER" id="PTHR14085:SF3">
    <property type="entry name" value="WD REPEAT-CONTAINING PROTEIN 46"/>
    <property type="match status" value="1"/>
</dbReference>
<protein>
    <submittedName>
        <fullName evidence="2">WD repeat-containing protein 46</fullName>
    </submittedName>
</protein>
<feature type="compositionally biased region" description="Basic residues" evidence="1">
    <location>
        <begin position="47"/>
        <end position="59"/>
    </location>
</feature>
<keyword evidence="3" id="KW-1185">Reference proteome</keyword>
<comment type="caution">
    <text evidence="2">The sequence shown here is derived from an EMBL/GenBank/DDBJ whole genome shotgun (WGS) entry which is preliminary data.</text>
</comment>
<gene>
    <name evidence="2" type="ORF">AYI68_g5511</name>
</gene>
<dbReference type="Proteomes" id="UP000187455">
    <property type="component" value="Unassembled WGS sequence"/>
</dbReference>
<dbReference type="PANTHER" id="PTHR14085">
    <property type="entry name" value="WD-REPEAT PROTEIN BING4"/>
    <property type="match status" value="1"/>
</dbReference>
<reference evidence="2 3" key="1">
    <citation type="journal article" date="2016" name="Mol. Biol. Evol.">
        <title>Genome-Wide Survey of Gut Fungi (Harpellales) Reveals the First Horizontally Transferred Ubiquitin Gene from a Mosquito Host.</title>
        <authorList>
            <person name="Wang Y."/>
            <person name="White M.M."/>
            <person name="Kvist S."/>
            <person name="Moncalvo J.M."/>
        </authorList>
    </citation>
    <scope>NUCLEOTIDE SEQUENCE [LARGE SCALE GENOMIC DNA]</scope>
    <source>
        <strain evidence="2 3">ALG-7-W6</strain>
    </source>
</reference>
<dbReference type="STRING" id="133383.A0A1R0GU23"/>
<name>A0A1R0GU23_9FUNG</name>
<dbReference type="GO" id="GO:0000462">
    <property type="term" value="P:maturation of SSU-rRNA from tricistronic rRNA transcript (SSU-rRNA, 5.8S rRNA, LSU-rRNA)"/>
    <property type="evidence" value="ECO:0007669"/>
    <property type="project" value="TreeGrafter"/>
</dbReference>
<dbReference type="GO" id="GO:0030686">
    <property type="term" value="C:90S preribosome"/>
    <property type="evidence" value="ECO:0007669"/>
    <property type="project" value="TreeGrafter"/>
</dbReference>
<evidence type="ECO:0000313" key="2">
    <source>
        <dbReference type="EMBL" id="OLY80393.1"/>
    </source>
</evidence>
<proteinExistence type="predicted"/>
<dbReference type="EMBL" id="LSSL01003515">
    <property type="protein sequence ID" value="OLY80393.1"/>
    <property type="molecule type" value="Genomic_DNA"/>
</dbReference>
<dbReference type="InterPro" id="IPR040315">
    <property type="entry name" value="WDR46/Utp7"/>
</dbReference>
<evidence type="ECO:0000313" key="3">
    <source>
        <dbReference type="Proteomes" id="UP000187455"/>
    </source>
</evidence>
<sequence>MSNDNGGSAAPDFPMFSKSSETQTTRTEILNFDNVKQVEIRDDKPMKQRRNSKKGKKSKALYSTEAGPRQMNEYERRLANKMEKYSRVQETNNSLDIKNKKNRAAYKKTEELAVMAARKAARAEILNTEEAGYLLFGGRKGHIASIDWKGAKIVTEFNVKETIRDVTLVLAERIVVCGGAEKVHVYIRQIRGRGALFKENGRNSGTELFAIPLFAGLNWKPRGAEVPGHIDGVRNCAIKDETGAMFSPYNERIQCGSAFGARRGHSDIMVTEHDAATRQDIGA</sequence>
<dbReference type="OrthoDB" id="5578353at2759"/>
<accession>A0A1R0GU23</accession>
<feature type="compositionally biased region" description="Polar residues" evidence="1">
    <location>
        <begin position="17"/>
        <end position="28"/>
    </location>
</feature>
<dbReference type="GO" id="GO:0032040">
    <property type="term" value="C:small-subunit processome"/>
    <property type="evidence" value="ECO:0007669"/>
    <property type="project" value="TreeGrafter"/>
</dbReference>
<feature type="compositionally biased region" description="Basic and acidic residues" evidence="1">
    <location>
        <begin position="36"/>
        <end position="46"/>
    </location>
</feature>
<organism evidence="2 3">
    <name type="scientific">Smittium mucronatum</name>
    <dbReference type="NCBI Taxonomy" id="133383"/>
    <lineage>
        <taxon>Eukaryota</taxon>
        <taxon>Fungi</taxon>
        <taxon>Fungi incertae sedis</taxon>
        <taxon>Zoopagomycota</taxon>
        <taxon>Kickxellomycotina</taxon>
        <taxon>Harpellomycetes</taxon>
        <taxon>Harpellales</taxon>
        <taxon>Legeriomycetaceae</taxon>
        <taxon>Smittium</taxon>
    </lineage>
</organism>
<dbReference type="AlphaFoldDB" id="A0A1R0GU23"/>
<evidence type="ECO:0000256" key="1">
    <source>
        <dbReference type="SAM" id="MobiDB-lite"/>
    </source>
</evidence>